<dbReference type="SUPFAM" id="SSF52172">
    <property type="entry name" value="CheY-like"/>
    <property type="match status" value="1"/>
</dbReference>
<proteinExistence type="predicted"/>
<protein>
    <submittedName>
        <fullName evidence="4">Response regulator</fullName>
    </submittedName>
</protein>
<gene>
    <name evidence="4" type="ORF">GJV26_03115</name>
</gene>
<evidence type="ECO:0000313" key="5">
    <source>
        <dbReference type="Proteomes" id="UP000431684"/>
    </source>
</evidence>
<dbReference type="Proteomes" id="UP000431684">
    <property type="component" value="Unassembled WGS sequence"/>
</dbReference>
<dbReference type="RefSeq" id="WP_155707550.1">
    <property type="nucleotide sequence ID" value="NZ_BMWU01000018.1"/>
</dbReference>
<dbReference type="SMART" id="SM00448">
    <property type="entry name" value="REC"/>
    <property type="match status" value="1"/>
</dbReference>
<dbReference type="OrthoDB" id="5421695at2"/>
<accession>A0A6I3X3N9</accession>
<organism evidence="4 5">
    <name type="scientific">Pseudoduganella dura</name>
    <dbReference type="NCBI Taxonomy" id="321982"/>
    <lineage>
        <taxon>Bacteria</taxon>
        <taxon>Pseudomonadati</taxon>
        <taxon>Pseudomonadota</taxon>
        <taxon>Betaproteobacteria</taxon>
        <taxon>Burkholderiales</taxon>
        <taxon>Oxalobacteraceae</taxon>
        <taxon>Telluria group</taxon>
        <taxon>Pseudoduganella</taxon>
    </lineage>
</organism>
<keyword evidence="1 2" id="KW-0597">Phosphoprotein</keyword>
<sequence>MPLSSLRVLVVDDHADSADALAELLSLYGMAAQAVHDGTRAIALAETFAPDVVLLDLRMPGMDGYAVARALRAMPLAQPYLVAYSALDDARTLAQVRDAGFDCHLPKPSRIAAILRVVYASASALAA</sequence>
<dbReference type="InterPro" id="IPR050595">
    <property type="entry name" value="Bact_response_regulator"/>
</dbReference>
<dbReference type="Pfam" id="PF00072">
    <property type="entry name" value="Response_reg"/>
    <property type="match status" value="1"/>
</dbReference>
<evidence type="ECO:0000259" key="3">
    <source>
        <dbReference type="PROSITE" id="PS50110"/>
    </source>
</evidence>
<evidence type="ECO:0000256" key="1">
    <source>
        <dbReference type="ARBA" id="ARBA00022553"/>
    </source>
</evidence>
<dbReference type="InterPro" id="IPR011006">
    <property type="entry name" value="CheY-like_superfamily"/>
</dbReference>
<dbReference type="AlphaFoldDB" id="A0A6I3X3N9"/>
<feature type="domain" description="Response regulatory" evidence="3">
    <location>
        <begin position="7"/>
        <end position="122"/>
    </location>
</feature>
<dbReference type="Gene3D" id="3.40.50.2300">
    <property type="match status" value="1"/>
</dbReference>
<dbReference type="PANTHER" id="PTHR44591">
    <property type="entry name" value="STRESS RESPONSE REGULATOR PROTEIN 1"/>
    <property type="match status" value="1"/>
</dbReference>
<dbReference type="InterPro" id="IPR001789">
    <property type="entry name" value="Sig_transdc_resp-reg_receiver"/>
</dbReference>
<dbReference type="PROSITE" id="PS50110">
    <property type="entry name" value="RESPONSE_REGULATORY"/>
    <property type="match status" value="1"/>
</dbReference>
<feature type="modified residue" description="4-aspartylphosphate" evidence="2">
    <location>
        <position position="56"/>
    </location>
</feature>
<evidence type="ECO:0000313" key="4">
    <source>
        <dbReference type="EMBL" id="MUI11484.1"/>
    </source>
</evidence>
<reference evidence="4 5" key="1">
    <citation type="submission" date="2019-11" db="EMBL/GenBank/DDBJ databases">
        <title>Draft Genome Sequences of Six Type Strains of the Genus Massilia.</title>
        <authorList>
            <person name="Miess H."/>
            <person name="Frediansyah A."/>
            <person name="Goeker M."/>
            <person name="Gross H."/>
        </authorList>
    </citation>
    <scope>NUCLEOTIDE SEQUENCE [LARGE SCALE GENOMIC DNA]</scope>
    <source>
        <strain evidence="4 5">DSM 17513</strain>
    </source>
</reference>
<dbReference type="GO" id="GO:0000160">
    <property type="term" value="P:phosphorelay signal transduction system"/>
    <property type="evidence" value="ECO:0007669"/>
    <property type="project" value="InterPro"/>
</dbReference>
<dbReference type="EMBL" id="WNWM01000002">
    <property type="protein sequence ID" value="MUI11484.1"/>
    <property type="molecule type" value="Genomic_DNA"/>
</dbReference>
<name>A0A6I3X3N9_9BURK</name>
<comment type="caution">
    <text evidence="4">The sequence shown here is derived from an EMBL/GenBank/DDBJ whole genome shotgun (WGS) entry which is preliminary data.</text>
</comment>
<keyword evidence="5" id="KW-1185">Reference proteome</keyword>
<evidence type="ECO:0000256" key="2">
    <source>
        <dbReference type="PROSITE-ProRule" id="PRU00169"/>
    </source>
</evidence>
<dbReference type="PANTHER" id="PTHR44591:SF3">
    <property type="entry name" value="RESPONSE REGULATORY DOMAIN-CONTAINING PROTEIN"/>
    <property type="match status" value="1"/>
</dbReference>